<dbReference type="Gene3D" id="3.10.129.10">
    <property type="entry name" value="Hotdog Thioesterase"/>
    <property type="match status" value="1"/>
</dbReference>
<dbReference type="AlphaFoldDB" id="A0A3B0YKA0"/>
<accession>A0A3B0YKA0</accession>
<sequence length="140" mass="15028">MHPTPELVLPHQGPMRMISQVLTHNSEHIHCNACIRADNPLLVGACLPAYVGIELLAQASGLLLGARRQDTDTPGPGAIVQIKSFRLQEADIPVGTTLHVRAYFEAGNTEAALFTGEVLLNDQQILEGSLMIALLEENGA</sequence>
<gene>
    <name evidence="1" type="ORF">MNBD_GAMMA13-803</name>
</gene>
<dbReference type="SUPFAM" id="SSF54637">
    <property type="entry name" value="Thioesterase/thiol ester dehydrase-isomerase"/>
    <property type="match status" value="1"/>
</dbReference>
<dbReference type="InterPro" id="IPR029069">
    <property type="entry name" value="HotDog_dom_sf"/>
</dbReference>
<name>A0A3B0YKA0_9ZZZZ</name>
<proteinExistence type="predicted"/>
<dbReference type="Pfam" id="PF22817">
    <property type="entry name" value="ApeP-like"/>
    <property type="match status" value="1"/>
</dbReference>
<evidence type="ECO:0000313" key="1">
    <source>
        <dbReference type="EMBL" id="VAW77150.1"/>
    </source>
</evidence>
<organism evidence="1">
    <name type="scientific">hydrothermal vent metagenome</name>
    <dbReference type="NCBI Taxonomy" id="652676"/>
    <lineage>
        <taxon>unclassified sequences</taxon>
        <taxon>metagenomes</taxon>
        <taxon>ecological metagenomes</taxon>
    </lineage>
</organism>
<protein>
    <recommendedName>
        <fullName evidence="2">3-hydroxyacyl-[acyl-carrier-protein] dehydratase</fullName>
    </recommendedName>
</protein>
<evidence type="ECO:0008006" key="2">
    <source>
        <dbReference type="Google" id="ProtNLM"/>
    </source>
</evidence>
<reference evidence="1" key="1">
    <citation type="submission" date="2018-06" db="EMBL/GenBank/DDBJ databases">
        <authorList>
            <person name="Zhirakovskaya E."/>
        </authorList>
    </citation>
    <scope>NUCLEOTIDE SEQUENCE</scope>
</reference>
<dbReference type="EMBL" id="UOFK01000111">
    <property type="protein sequence ID" value="VAW77150.1"/>
    <property type="molecule type" value="Genomic_DNA"/>
</dbReference>
<dbReference type="InterPro" id="IPR016776">
    <property type="entry name" value="ApeP-like_dehydratase"/>
</dbReference>